<sequence>MESANKNKGLSHSCKQLLLKADTMAEA</sequence>
<dbReference type="EMBL" id="JAAIUW010000005">
    <property type="protein sequence ID" value="KAF7829856.1"/>
    <property type="molecule type" value="Genomic_DNA"/>
</dbReference>
<evidence type="ECO:0000313" key="2">
    <source>
        <dbReference type="Proteomes" id="UP000634136"/>
    </source>
</evidence>
<evidence type="ECO:0000313" key="1">
    <source>
        <dbReference type="EMBL" id="KAF7829856.1"/>
    </source>
</evidence>
<organism evidence="1 2">
    <name type="scientific">Senna tora</name>
    <dbReference type="NCBI Taxonomy" id="362788"/>
    <lineage>
        <taxon>Eukaryota</taxon>
        <taxon>Viridiplantae</taxon>
        <taxon>Streptophyta</taxon>
        <taxon>Embryophyta</taxon>
        <taxon>Tracheophyta</taxon>
        <taxon>Spermatophyta</taxon>
        <taxon>Magnoliopsida</taxon>
        <taxon>eudicotyledons</taxon>
        <taxon>Gunneridae</taxon>
        <taxon>Pentapetalae</taxon>
        <taxon>rosids</taxon>
        <taxon>fabids</taxon>
        <taxon>Fabales</taxon>
        <taxon>Fabaceae</taxon>
        <taxon>Caesalpinioideae</taxon>
        <taxon>Cassia clade</taxon>
        <taxon>Senna</taxon>
    </lineage>
</organism>
<name>A0A834U0L5_9FABA</name>
<gene>
    <name evidence="1" type="ORF">G2W53_012189</name>
</gene>
<protein>
    <submittedName>
        <fullName evidence="1">Uncharacterized protein</fullName>
    </submittedName>
</protein>
<accession>A0A834U0L5</accession>
<proteinExistence type="predicted"/>
<keyword evidence="2" id="KW-1185">Reference proteome</keyword>
<dbReference type="Proteomes" id="UP000634136">
    <property type="component" value="Unassembled WGS sequence"/>
</dbReference>
<reference evidence="1" key="1">
    <citation type="submission" date="2020-09" db="EMBL/GenBank/DDBJ databases">
        <title>Genome-Enabled Discovery of Anthraquinone Biosynthesis in Senna tora.</title>
        <authorList>
            <person name="Kang S.-H."/>
            <person name="Pandey R.P."/>
            <person name="Lee C.-M."/>
            <person name="Sim J.-S."/>
            <person name="Jeong J.-T."/>
            <person name="Choi B.-S."/>
            <person name="Jung M."/>
            <person name="Ginzburg D."/>
            <person name="Zhao K."/>
            <person name="Won S.Y."/>
            <person name="Oh T.-J."/>
            <person name="Yu Y."/>
            <person name="Kim N.-H."/>
            <person name="Lee O.R."/>
            <person name="Lee T.-H."/>
            <person name="Bashyal P."/>
            <person name="Kim T.-S."/>
            <person name="Lee W.-H."/>
            <person name="Kawkins C."/>
            <person name="Kim C.-K."/>
            <person name="Kim J.S."/>
            <person name="Ahn B.O."/>
            <person name="Rhee S.Y."/>
            <person name="Sohng J.K."/>
        </authorList>
    </citation>
    <scope>NUCLEOTIDE SEQUENCE</scope>
    <source>
        <tissue evidence="1">Leaf</tissue>
    </source>
</reference>
<comment type="caution">
    <text evidence="1">The sequence shown here is derived from an EMBL/GenBank/DDBJ whole genome shotgun (WGS) entry which is preliminary data.</text>
</comment>
<dbReference type="AlphaFoldDB" id="A0A834U0L5"/>